<feature type="region of interest" description="Disordered" evidence="1">
    <location>
        <begin position="98"/>
        <end position="118"/>
    </location>
</feature>
<feature type="compositionally biased region" description="Polar residues" evidence="1">
    <location>
        <begin position="52"/>
        <end position="72"/>
    </location>
</feature>
<accession>A0ABQ4ZVD9</accession>
<name>A0ABQ4ZVD9_9ASTR</name>
<dbReference type="EMBL" id="BQNB010011716">
    <property type="protein sequence ID" value="GJS94228.1"/>
    <property type="molecule type" value="Genomic_DNA"/>
</dbReference>
<comment type="caution">
    <text evidence="2">The sequence shown here is derived from an EMBL/GenBank/DDBJ whole genome shotgun (WGS) entry which is preliminary data.</text>
</comment>
<protein>
    <submittedName>
        <fullName evidence="2">Uncharacterized protein</fullName>
    </submittedName>
</protein>
<evidence type="ECO:0000313" key="3">
    <source>
        <dbReference type="Proteomes" id="UP001151760"/>
    </source>
</evidence>
<dbReference type="Proteomes" id="UP001151760">
    <property type="component" value="Unassembled WGS sequence"/>
</dbReference>
<feature type="compositionally biased region" description="Polar residues" evidence="1">
    <location>
        <begin position="101"/>
        <end position="116"/>
    </location>
</feature>
<sequence>MDKGKGRSSGADDEGFVEVKKKKIVGNIGGNKNFKPVLVKPKPQYRPKAKQSTKGANQKTTPSVGKKNVSTLGNGTFSLSNSFEDLNVENSVSGEVEMGNKASTSSVQEKGKSSTPLVEKINMFEKQLLE</sequence>
<proteinExistence type="predicted"/>
<reference evidence="2" key="1">
    <citation type="journal article" date="2022" name="Int. J. Mol. Sci.">
        <title>Draft Genome of Tanacetum Coccineum: Genomic Comparison of Closely Related Tanacetum-Family Plants.</title>
        <authorList>
            <person name="Yamashiro T."/>
            <person name="Shiraishi A."/>
            <person name="Nakayama K."/>
            <person name="Satake H."/>
        </authorList>
    </citation>
    <scope>NUCLEOTIDE SEQUENCE</scope>
</reference>
<gene>
    <name evidence="2" type="ORF">Tco_0801196</name>
</gene>
<reference evidence="2" key="2">
    <citation type="submission" date="2022-01" db="EMBL/GenBank/DDBJ databases">
        <authorList>
            <person name="Yamashiro T."/>
            <person name="Shiraishi A."/>
            <person name="Satake H."/>
            <person name="Nakayama K."/>
        </authorList>
    </citation>
    <scope>NUCLEOTIDE SEQUENCE</scope>
</reference>
<keyword evidence="3" id="KW-1185">Reference proteome</keyword>
<evidence type="ECO:0000256" key="1">
    <source>
        <dbReference type="SAM" id="MobiDB-lite"/>
    </source>
</evidence>
<organism evidence="2 3">
    <name type="scientific">Tanacetum coccineum</name>
    <dbReference type="NCBI Taxonomy" id="301880"/>
    <lineage>
        <taxon>Eukaryota</taxon>
        <taxon>Viridiplantae</taxon>
        <taxon>Streptophyta</taxon>
        <taxon>Embryophyta</taxon>
        <taxon>Tracheophyta</taxon>
        <taxon>Spermatophyta</taxon>
        <taxon>Magnoliopsida</taxon>
        <taxon>eudicotyledons</taxon>
        <taxon>Gunneridae</taxon>
        <taxon>Pentapetalae</taxon>
        <taxon>asterids</taxon>
        <taxon>campanulids</taxon>
        <taxon>Asterales</taxon>
        <taxon>Asteraceae</taxon>
        <taxon>Asteroideae</taxon>
        <taxon>Anthemideae</taxon>
        <taxon>Anthemidinae</taxon>
        <taxon>Tanacetum</taxon>
    </lineage>
</organism>
<feature type="region of interest" description="Disordered" evidence="1">
    <location>
        <begin position="27"/>
        <end position="72"/>
    </location>
</feature>
<evidence type="ECO:0000313" key="2">
    <source>
        <dbReference type="EMBL" id="GJS94228.1"/>
    </source>
</evidence>